<sequence>MERLYYEDLFDIYTQAGGKGNNIVVYYCLPGQSLDNGIRVLNGDDGIIELLRACRGLDVIPLYFEEKQGPSLVIDTQGNIIPTDDQIPSLPYHNEPEHTLETPFQLEYAPEISHEIEFNPEQTPASPSCPEYDPEIPPETEFHPEQTPSIPLST</sequence>
<gene>
    <name evidence="2" type="ORF">Salat_2956600</name>
</gene>
<dbReference type="EMBL" id="JACGWO010000013">
    <property type="protein sequence ID" value="KAK4413094.1"/>
    <property type="molecule type" value="Genomic_DNA"/>
</dbReference>
<reference evidence="2" key="2">
    <citation type="journal article" date="2024" name="Plant">
        <title>Genomic evolution and insights into agronomic trait innovations of Sesamum species.</title>
        <authorList>
            <person name="Miao H."/>
            <person name="Wang L."/>
            <person name="Qu L."/>
            <person name="Liu H."/>
            <person name="Sun Y."/>
            <person name="Le M."/>
            <person name="Wang Q."/>
            <person name="Wei S."/>
            <person name="Zheng Y."/>
            <person name="Lin W."/>
            <person name="Duan Y."/>
            <person name="Cao H."/>
            <person name="Xiong S."/>
            <person name="Wang X."/>
            <person name="Wei L."/>
            <person name="Li C."/>
            <person name="Ma Q."/>
            <person name="Ju M."/>
            <person name="Zhao R."/>
            <person name="Li G."/>
            <person name="Mu C."/>
            <person name="Tian Q."/>
            <person name="Mei H."/>
            <person name="Zhang T."/>
            <person name="Gao T."/>
            <person name="Zhang H."/>
        </authorList>
    </citation>
    <scope>NUCLEOTIDE SEQUENCE</scope>
    <source>
        <strain evidence="2">3651</strain>
    </source>
</reference>
<reference evidence="2" key="1">
    <citation type="submission" date="2020-06" db="EMBL/GenBank/DDBJ databases">
        <authorList>
            <person name="Li T."/>
            <person name="Hu X."/>
            <person name="Zhang T."/>
            <person name="Song X."/>
            <person name="Zhang H."/>
            <person name="Dai N."/>
            <person name="Sheng W."/>
            <person name="Hou X."/>
            <person name="Wei L."/>
        </authorList>
    </citation>
    <scope>NUCLEOTIDE SEQUENCE</scope>
    <source>
        <strain evidence="2">3651</strain>
        <tissue evidence="2">Leaf</tissue>
    </source>
</reference>
<evidence type="ECO:0000313" key="3">
    <source>
        <dbReference type="Proteomes" id="UP001293254"/>
    </source>
</evidence>
<dbReference type="AlphaFoldDB" id="A0AAE1XJW9"/>
<dbReference type="Proteomes" id="UP001293254">
    <property type="component" value="Unassembled WGS sequence"/>
</dbReference>
<organism evidence="2 3">
    <name type="scientific">Sesamum alatum</name>
    <dbReference type="NCBI Taxonomy" id="300844"/>
    <lineage>
        <taxon>Eukaryota</taxon>
        <taxon>Viridiplantae</taxon>
        <taxon>Streptophyta</taxon>
        <taxon>Embryophyta</taxon>
        <taxon>Tracheophyta</taxon>
        <taxon>Spermatophyta</taxon>
        <taxon>Magnoliopsida</taxon>
        <taxon>eudicotyledons</taxon>
        <taxon>Gunneridae</taxon>
        <taxon>Pentapetalae</taxon>
        <taxon>asterids</taxon>
        <taxon>lamiids</taxon>
        <taxon>Lamiales</taxon>
        <taxon>Pedaliaceae</taxon>
        <taxon>Sesamum</taxon>
    </lineage>
</organism>
<keyword evidence="3" id="KW-1185">Reference proteome</keyword>
<name>A0AAE1XJW9_9LAMI</name>
<evidence type="ECO:0000256" key="1">
    <source>
        <dbReference type="SAM" id="MobiDB-lite"/>
    </source>
</evidence>
<evidence type="ECO:0000313" key="2">
    <source>
        <dbReference type="EMBL" id="KAK4413094.1"/>
    </source>
</evidence>
<comment type="caution">
    <text evidence="2">The sequence shown here is derived from an EMBL/GenBank/DDBJ whole genome shotgun (WGS) entry which is preliminary data.</text>
</comment>
<protein>
    <submittedName>
        <fullName evidence="2">Uncharacterized protein</fullName>
    </submittedName>
</protein>
<accession>A0AAE1XJW9</accession>
<feature type="region of interest" description="Disordered" evidence="1">
    <location>
        <begin position="117"/>
        <end position="154"/>
    </location>
</feature>
<proteinExistence type="predicted"/>